<dbReference type="CDD" id="cd06261">
    <property type="entry name" value="TM_PBP2"/>
    <property type="match status" value="1"/>
</dbReference>
<evidence type="ECO:0000256" key="4">
    <source>
        <dbReference type="ARBA" id="ARBA00022692"/>
    </source>
</evidence>
<reference evidence="9 10" key="1">
    <citation type="submission" date="2016-09" db="EMBL/GenBank/DDBJ databases">
        <title>Vagococcus teuberi sp. nov., isolated from the Malian artisanal sour milk fene.</title>
        <authorList>
            <person name="Wullschleger S."/>
            <person name="Seifert C."/>
            <person name="Baumgartner S."/>
            <person name="Lacroix C."/>
            <person name="Bonfoh B."/>
            <person name="Stevens M.J."/>
            <person name="Meile L."/>
        </authorList>
    </citation>
    <scope>NUCLEOTIDE SEQUENCE [LARGE SCALE GENOMIC DNA]</scope>
    <source>
        <strain evidence="9 10">DSM 21459</strain>
    </source>
</reference>
<feature type="transmembrane region" description="Helical" evidence="7">
    <location>
        <begin position="78"/>
        <end position="97"/>
    </location>
</feature>
<evidence type="ECO:0000256" key="2">
    <source>
        <dbReference type="ARBA" id="ARBA00022448"/>
    </source>
</evidence>
<dbReference type="Gene3D" id="1.10.3720.10">
    <property type="entry name" value="MetI-like"/>
    <property type="match status" value="1"/>
</dbReference>
<dbReference type="KEGG" id="vte:BHY08_08570"/>
<evidence type="ECO:0000256" key="1">
    <source>
        <dbReference type="ARBA" id="ARBA00004651"/>
    </source>
</evidence>
<feature type="transmembrane region" description="Helical" evidence="7">
    <location>
        <begin position="239"/>
        <end position="261"/>
    </location>
</feature>
<organism evidence="9 10">
    <name type="scientific">Vagococcus teuberi</name>
    <dbReference type="NCBI Taxonomy" id="519472"/>
    <lineage>
        <taxon>Bacteria</taxon>
        <taxon>Bacillati</taxon>
        <taxon>Bacillota</taxon>
        <taxon>Bacilli</taxon>
        <taxon>Lactobacillales</taxon>
        <taxon>Enterococcaceae</taxon>
        <taxon>Vagococcus</taxon>
    </lineage>
</organism>
<dbReference type="OrthoDB" id="9797472at2"/>
<feature type="domain" description="ABC transmembrane type-1" evidence="8">
    <location>
        <begin position="77"/>
        <end position="262"/>
    </location>
</feature>
<protein>
    <recommendedName>
        <fullName evidence="8">ABC transmembrane type-1 domain-containing protein</fullName>
    </recommendedName>
</protein>
<keyword evidence="10" id="KW-1185">Reference proteome</keyword>
<dbReference type="InterPro" id="IPR035906">
    <property type="entry name" value="MetI-like_sf"/>
</dbReference>
<dbReference type="Pfam" id="PF12911">
    <property type="entry name" value="OppC_N"/>
    <property type="match status" value="1"/>
</dbReference>
<dbReference type="InterPro" id="IPR000515">
    <property type="entry name" value="MetI-like"/>
</dbReference>
<evidence type="ECO:0000256" key="3">
    <source>
        <dbReference type="ARBA" id="ARBA00022475"/>
    </source>
</evidence>
<dbReference type="InterPro" id="IPR025966">
    <property type="entry name" value="OppC_N"/>
</dbReference>
<dbReference type="GO" id="GO:0005886">
    <property type="term" value="C:plasma membrane"/>
    <property type="evidence" value="ECO:0007669"/>
    <property type="project" value="UniProtKB-SubCell"/>
</dbReference>
<dbReference type="PANTHER" id="PTHR43386:SF1">
    <property type="entry name" value="D,D-DIPEPTIDE TRANSPORT SYSTEM PERMEASE PROTEIN DDPC-RELATED"/>
    <property type="match status" value="1"/>
</dbReference>
<feature type="transmembrane region" description="Helical" evidence="7">
    <location>
        <begin position="124"/>
        <end position="146"/>
    </location>
</feature>
<comment type="subcellular location">
    <subcellularLocation>
        <location evidence="1 7">Cell membrane</location>
        <topology evidence="1 7">Multi-pass membrane protein</topology>
    </subcellularLocation>
</comment>
<keyword evidence="5 7" id="KW-1133">Transmembrane helix</keyword>
<keyword evidence="2 7" id="KW-0813">Transport</keyword>
<dbReference type="SUPFAM" id="SSF161098">
    <property type="entry name" value="MetI-like"/>
    <property type="match status" value="1"/>
</dbReference>
<dbReference type="STRING" id="519472.BHY08_08570"/>
<feature type="transmembrane region" description="Helical" evidence="7">
    <location>
        <begin position="52"/>
        <end position="71"/>
    </location>
</feature>
<feature type="transmembrane region" description="Helical" evidence="7">
    <location>
        <begin position="12"/>
        <end position="32"/>
    </location>
</feature>
<evidence type="ECO:0000259" key="8">
    <source>
        <dbReference type="PROSITE" id="PS50928"/>
    </source>
</evidence>
<evidence type="ECO:0000256" key="5">
    <source>
        <dbReference type="ARBA" id="ARBA00022989"/>
    </source>
</evidence>
<proteinExistence type="inferred from homology"/>
<gene>
    <name evidence="9" type="ORF">BHY08_08570</name>
</gene>
<dbReference type="Proteomes" id="UP000191200">
    <property type="component" value="Chromosome"/>
</dbReference>
<dbReference type="Pfam" id="PF00528">
    <property type="entry name" value="BPD_transp_1"/>
    <property type="match status" value="1"/>
</dbReference>
<feature type="transmembrane region" description="Helical" evidence="7">
    <location>
        <begin position="194"/>
        <end position="219"/>
    </location>
</feature>
<dbReference type="PANTHER" id="PTHR43386">
    <property type="entry name" value="OLIGOPEPTIDE TRANSPORT SYSTEM PERMEASE PROTEIN APPC"/>
    <property type="match status" value="1"/>
</dbReference>
<dbReference type="PROSITE" id="PS50928">
    <property type="entry name" value="ABC_TM1"/>
    <property type="match status" value="1"/>
</dbReference>
<dbReference type="AlphaFoldDB" id="A0A1J0A7I4"/>
<evidence type="ECO:0000313" key="10">
    <source>
        <dbReference type="Proteomes" id="UP000191200"/>
    </source>
</evidence>
<keyword evidence="6 7" id="KW-0472">Membrane</keyword>
<dbReference type="EMBL" id="CP017267">
    <property type="protein sequence ID" value="APB31865.1"/>
    <property type="molecule type" value="Genomic_DNA"/>
</dbReference>
<dbReference type="GO" id="GO:0055085">
    <property type="term" value="P:transmembrane transport"/>
    <property type="evidence" value="ECO:0007669"/>
    <property type="project" value="InterPro"/>
</dbReference>
<keyword evidence="4 7" id="KW-0812">Transmembrane</keyword>
<evidence type="ECO:0000256" key="6">
    <source>
        <dbReference type="ARBA" id="ARBA00023136"/>
    </source>
</evidence>
<comment type="similarity">
    <text evidence="7">Belongs to the binding-protein-dependent transport system permease family.</text>
</comment>
<name>A0A1J0A7I4_9ENTE</name>
<accession>A0A1J0A7I4</accession>
<dbReference type="InterPro" id="IPR050366">
    <property type="entry name" value="BP-dependent_transpt_permease"/>
</dbReference>
<sequence length="273" mass="30913">MRKFKKIKTDKLLLVFSIILILLLLCIVFAPYVTVHDPNSQDIPNKLLKPSFQHILGTDLLGRDIFSRIVFGGRTTILLSILIVISIILGGVIFGSISGMSDGIFDRMIVKICDWLLSLPSEMLSLIMIGILGPSMLTIILALTLVRWPWYIKMIRSEIKVIRSKNYVLFSVGSGKNKLWIYYHHVLRQLLRSIIVYATLDLSTVVMSISALSFLGIGIQPPTPEWGTMLNDAREVSVINPWQMIPPGMVLFLVIGMLNYISDFINEQFYQKN</sequence>
<dbReference type="RefSeq" id="WP_071457467.1">
    <property type="nucleotide sequence ID" value="NZ_CABJEN010000002.1"/>
</dbReference>
<evidence type="ECO:0000256" key="7">
    <source>
        <dbReference type="RuleBase" id="RU363032"/>
    </source>
</evidence>
<keyword evidence="3" id="KW-1003">Cell membrane</keyword>
<evidence type="ECO:0000313" key="9">
    <source>
        <dbReference type="EMBL" id="APB31865.1"/>
    </source>
</evidence>